<gene>
    <name evidence="2" type="ORF">SSQG_07654</name>
</gene>
<feature type="region of interest" description="Disordered" evidence="1">
    <location>
        <begin position="1"/>
        <end position="36"/>
    </location>
</feature>
<proteinExistence type="predicted"/>
<feature type="compositionally biased region" description="Polar residues" evidence="1">
    <location>
        <begin position="600"/>
        <end position="615"/>
    </location>
</feature>
<feature type="region of interest" description="Disordered" evidence="1">
    <location>
        <begin position="596"/>
        <end position="615"/>
    </location>
</feature>
<feature type="region of interest" description="Disordered" evidence="1">
    <location>
        <begin position="296"/>
        <end position="324"/>
    </location>
</feature>
<dbReference type="HOGENOM" id="CLU_317330_0_0_11"/>
<dbReference type="RefSeq" id="WP_003995289.1">
    <property type="nucleotide sequence ID" value="NZ_GG657757.1"/>
</dbReference>
<accession>D9XHV7</accession>
<reference evidence="3" key="1">
    <citation type="submission" date="2009-02" db="EMBL/GenBank/DDBJ databases">
        <title>Annotation of Streptomyces viridochromogenes strain DSM 40736.</title>
        <authorList>
            <consortium name="The Broad Institute Genome Sequencing Platform"/>
            <consortium name="Broad Institute Microbial Sequencing Center"/>
            <person name="Fischbach M."/>
            <person name="Godfrey P."/>
            <person name="Ward D."/>
            <person name="Young S."/>
            <person name="Zeng Q."/>
            <person name="Koehrsen M."/>
            <person name="Alvarado L."/>
            <person name="Berlin A.M."/>
            <person name="Bochicchio J."/>
            <person name="Borenstein D."/>
            <person name="Chapman S.B."/>
            <person name="Chen Z."/>
            <person name="Engels R."/>
            <person name="Freedman E."/>
            <person name="Gellesch M."/>
            <person name="Goldberg J."/>
            <person name="Griggs A."/>
            <person name="Gujja S."/>
            <person name="Heilman E.R."/>
            <person name="Heiman D.I."/>
            <person name="Hepburn T.A."/>
            <person name="Howarth C."/>
            <person name="Jen D."/>
            <person name="Larson L."/>
            <person name="Lewis B."/>
            <person name="Mehta T."/>
            <person name="Park D."/>
            <person name="Pearson M."/>
            <person name="Richards J."/>
            <person name="Roberts A."/>
            <person name="Saif S."/>
            <person name="Shea T.D."/>
            <person name="Shenoy N."/>
            <person name="Sisk P."/>
            <person name="Stolte C."/>
            <person name="Sykes S.N."/>
            <person name="Thomson T."/>
            <person name="Walk T."/>
            <person name="White J."/>
            <person name="Yandava C."/>
            <person name="Straight P."/>
            <person name="Clardy J."/>
            <person name="Hung D."/>
            <person name="Kolter R."/>
            <person name="Mekalanos J."/>
            <person name="Walker S."/>
            <person name="Walsh C.T."/>
            <person name="Wieland-Brown L.C."/>
            <person name="Haas B."/>
            <person name="Nusbaum C."/>
            <person name="Birren B."/>
        </authorList>
    </citation>
    <scope>NUCLEOTIDE SEQUENCE [LARGE SCALE GENOMIC DNA]</scope>
    <source>
        <strain evidence="3">DSM 40736 / JCM 4977 / BCRC 1201 / Tue 494</strain>
    </source>
</reference>
<dbReference type="AlphaFoldDB" id="D9XHV7"/>
<evidence type="ECO:0000256" key="1">
    <source>
        <dbReference type="SAM" id="MobiDB-lite"/>
    </source>
</evidence>
<dbReference type="eggNOG" id="ENOG502Z8GJ">
    <property type="taxonomic scope" value="Bacteria"/>
</dbReference>
<dbReference type="OrthoDB" id="8563833at2"/>
<evidence type="ECO:0000313" key="3">
    <source>
        <dbReference type="Proteomes" id="UP000004184"/>
    </source>
</evidence>
<protein>
    <submittedName>
        <fullName evidence="2">Uncharacterized protein</fullName>
    </submittedName>
</protein>
<name>D9XHV7_STRVT</name>
<dbReference type="STRING" id="591159.SSQG_07654"/>
<organism evidence="2 3">
    <name type="scientific">Streptomyces viridochromogenes (strain DSM 40736 / JCM 4977 / BCRC 1201 / Tue 494)</name>
    <dbReference type="NCBI Taxonomy" id="591159"/>
    <lineage>
        <taxon>Bacteria</taxon>
        <taxon>Bacillati</taxon>
        <taxon>Actinomycetota</taxon>
        <taxon>Actinomycetes</taxon>
        <taxon>Kitasatosporales</taxon>
        <taxon>Streptomycetaceae</taxon>
        <taxon>Streptomyces</taxon>
    </lineage>
</organism>
<evidence type="ECO:0000313" key="2">
    <source>
        <dbReference type="EMBL" id="EFL37136.1"/>
    </source>
</evidence>
<keyword evidence="3" id="KW-1185">Reference proteome</keyword>
<dbReference type="EMBL" id="GG657757">
    <property type="protein sequence ID" value="EFL37136.1"/>
    <property type="molecule type" value="Genomic_DNA"/>
</dbReference>
<dbReference type="Proteomes" id="UP000004184">
    <property type="component" value="Unassembled WGS sequence"/>
</dbReference>
<sequence>MPELYSFSAVRSPRRAEPDSDATMPTVWDEGPAEDSRHWGGGSFLEQLIEAAAIGDANERATTAQSLAESYLSNDEQAVNENALAHGLDPYGAFSESGAPLPAQPVLALIGRLDRWLVTCDHRPEADHLDAWLARETRAAIRVDVPPDAPDSEVLAWALEDRQRFAYSFSAAWMRIVDSIAAALLIPTRGELAQRLTRLMLVLGLVERRSALQQPLSPEKTFRLLARRVLLMPDPPFPRVLPEPQVKLVRRACVSDLFVIRQEWRCYVAGEIADIRNVLAHESHLQRLTRVDERENTELSAADVTSVTETSSETSEESSFREETRRQMDLALRADGQVDASGQYGPTKLDVSAGFSADFSLEEATTRATDVTKRAVARAATRIESRTRTERVQRSLTRVTDVARHEIDNTGDEHVRGIYRWVNRVDRFQIWRYPDRLQLEFEIPEPGRFLLTQLSRPQDDQGTVPQPPDRFELPLEGITPDNYLQLAAKFGATGLPEPMEASIGVSQSFTIRSPEPLPSNSTTLWNANSIGERQELAIPAGYAATQVIVKIDATPIHGWWRREYSSSVGWEDLERFHTITGSVAVGDQLFFVQQPGPDAANTNTIQSTGTSSSHPQYLDAHLHHTTPVSALTPPVSVKLPIAATLTGAASGTVTVEATCAVTEQARAAWRQDVYDGLRTAYDLWVREWRAEQARSGKAIGALAERSPVRHDEMIRAELRRHVVSWLLGESPFQGRPAVRVQPSSADTTDDITPDIDIAAALATAPEIQFLEQCLEWSNLSWVCYPYYWADRDRWARLSDLETVDPQLGQFLRSGSARVVVPVRPGFSAAVKHWLLYRQPWLGASCAPVPDNPLYVSIAQEIRDQLMPPADGIPGESWEVALPTSLQWLDSGSDLPANAMARLGAAPHEPTVKICPDGG</sequence>